<sequence>MASCETLLCLVPFLKNFISSAQDRQLEEHFPSAWPGVLHLSRYQERVPDNQARSSFLPCFENFSLDSNSFLFPSGSLLVDSAWPFPCE</sequence>
<reference evidence="1" key="1">
    <citation type="submission" date="2020-06" db="EMBL/GenBank/DDBJ databases">
        <authorList>
            <person name="Li T."/>
            <person name="Hu X."/>
            <person name="Zhang T."/>
            <person name="Song X."/>
            <person name="Zhang H."/>
            <person name="Dai N."/>
            <person name="Sheng W."/>
            <person name="Hou X."/>
            <person name="Wei L."/>
        </authorList>
    </citation>
    <scope>NUCLEOTIDE SEQUENCE</scope>
    <source>
        <strain evidence="1">G01</strain>
        <tissue evidence="1">Leaf</tissue>
    </source>
</reference>
<evidence type="ECO:0000313" key="1">
    <source>
        <dbReference type="EMBL" id="KAL0342956.1"/>
    </source>
</evidence>
<dbReference type="AlphaFoldDB" id="A0AAW2NK54"/>
<proteinExistence type="predicted"/>
<reference evidence="1" key="2">
    <citation type="journal article" date="2024" name="Plant">
        <title>Genomic evolution and insights into agronomic trait innovations of Sesamum species.</title>
        <authorList>
            <person name="Miao H."/>
            <person name="Wang L."/>
            <person name="Qu L."/>
            <person name="Liu H."/>
            <person name="Sun Y."/>
            <person name="Le M."/>
            <person name="Wang Q."/>
            <person name="Wei S."/>
            <person name="Zheng Y."/>
            <person name="Lin W."/>
            <person name="Duan Y."/>
            <person name="Cao H."/>
            <person name="Xiong S."/>
            <person name="Wang X."/>
            <person name="Wei L."/>
            <person name="Li C."/>
            <person name="Ma Q."/>
            <person name="Ju M."/>
            <person name="Zhao R."/>
            <person name="Li G."/>
            <person name="Mu C."/>
            <person name="Tian Q."/>
            <person name="Mei H."/>
            <person name="Zhang T."/>
            <person name="Gao T."/>
            <person name="Zhang H."/>
        </authorList>
    </citation>
    <scope>NUCLEOTIDE SEQUENCE</scope>
    <source>
        <strain evidence="1">G01</strain>
    </source>
</reference>
<accession>A0AAW2NK54</accession>
<protein>
    <submittedName>
        <fullName evidence="1">Uncharacterized protein</fullName>
    </submittedName>
</protein>
<gene>
    <name evidence="1" type="ORF">Sangu_1183000</name>
</gene>
<comment type="caution">
    <text evidence="1">The sequence shown here is derived from an EMBL/GenBank/DDBJ whole genome shotgun (WGS) entry which is preliminary data.</text>
</comment>
<name>A0AAW2NK54_9LAMI</name>
<organism evidence="1">
    <name type="scientific">Sesamum angustifolium</name>
    <dbReference type="NCBI Taxonomy" id="2727405"/>
    <lineage>
        <taxon>Eukaryota</taxon>
        <taxon>Viridiplantae</taxon>
        <taxon>Streptophyta</taxon>
        <taxon>Embryophyta</taxon>
        <taxon>Tracheophyta</taxon>
        <taxon>Spermatophyta</taxon>
        <taxon>Magnoliopsida</taxon>
        <taxon>eudicotyledons</taxon>
        <taxon>Gunneridae</taxon>
        <taxon>Pentapetalae</taxon>
        <taxon>asterids</taxon>
        <taxon>lamiids</taxon>
        <taxon>Lamiales</taxon>
        <taxon>Pedaliaceae</taxon>
        <taxon>Sesamum</taxon>
    </lineage>
</organism>
<dbReference type="EMBL" id="JACGWK010000007">
    <property type="protein sequence ID" value="KAL0342956.1"/>
    <property type="molecule type" value="Genomic_DNA"/>
</dbReference>